<evidence type="ECO:0000313" key="3">
    <source>
        <dbReference type="Proteomes" id="UP001500266"/>
    </source>
</evidence>
<dbReference type="EMBL" id="BAABDO010000005">
    <property type="protein sequence ID" value="GAA4129886.1"/>
    <property type="molecule type" value="Genomic_DNA"/>
</dbReference>
<reference evidence="3" key="1">
    <citation type="journal article" date="2019" name="Int. J. Syst. Evol. Microbiol.">
        <title>The Global Catalogue of Microorganisms (GCM) 10K type strain sequencing project: providing services to taxonomists for standard genome sequencing and annotation.</title>
        <authorList>
            <consortium name="The Broad Institute Genomics Platform"/>
            <consortium name="The Broad Institute Genome Sequencing Center for Infectious Disease"/>
            <person name="Wu L."/>
            <person name="Ma J."/>
        </authorList>
    </citation>
    <scope>NUCLEOTIDE SEQUENCE [LARGE SCALE GENOMIC DNA]</scope>
    <source>
        <strain evidence="3">JCM 17316</strain>
    </source>
</reference>
<gene>
    <name evidence="2" type="ORF">GCM10022416_06860</name>
</gene>
<dbReference type="SUPFAM" id="SSF56219">
    <property type="entry name" value="DNase I-like"/>
    <property type="match status" value="1"/>
</dbReference>
<comment type="caution">
    <text evidence="2">The sequence shown here is derived from an EMBL/GenBank/DDBJ whole genome shotgun (WGS) entry which is preliminary data.</text>
</comment>
<dbReference type="Gene3D" id="3.60.10.10">
    <property type="entry name" value="Endonuclease/exonuclease/phosphatase"/>
    <property type="match status" value="1"/>
</dbReference>
<dbReference type="Proteomes" id="UP001500266">
    <property type="component" value="Unassembled WGS sequence"/>
</dbReference>
<proteinExistence type="predicted"/>
<dbReference type="RefSeq" id="WP_345017279.1">
    <property type="nucleotide sequence ID" value="NZ_BAABDO010000005.1"/>
</dbReference>
<keyword evidence="3" id="KW-1185">Reference proteome</keyword>
<name>A0ABP7Y316_9ACTN</name>
<accession>A0ABP7Y316</accession>
<feature type="chain" id="PRO_5045352814" description="Endonuclease" evidence="1">
    <location>
        <begin position="27"/>
        <end position="100"/>
    </location>
</feature>
<organism evidence="2 3">
    <name type="scientific">Actinomadura keratinilytica</name>
    <dbReference type="NCBI Taxonomy" id="547461"/>
    <lineage>
        <taxon>Bacteria</taxon>
        <taxon>Bacillati</taxon>
        <taxon>Actinomycetota</taxon>
        <taxon>Actinomycetes</taxon>
        <taxon>Streptosporangiales</taxon>
        <taxon>Thermomonosporaceae</taxon>
        <taxon>Actinomadura</taxon>
    </lineage>
</organism>
<protein>
    <recommendedName>
        <fullName evidence="4">Endonuclease</fullName>
    </recommendedName>
</protein>
<evidence type="ECO:0000313" key="2">
    <source>
        <dbReference type="EMBL" id="GAA4129886.1"/>
    </source>
</evidence>
<keyword evidence="1" id="KW-0732">Signal</keyword>
<sequence>MPSRRIRLSLLGLPLVLAALVSGAVAVTASAPASAGDARLRVMTYNIRLDADAPPRDWASRLPLMKQVLRRQRPDLLGVQEATWPQMRDLDGKSALPAHD</sequence>
<evidence type="ECO:0008006" key="4">
    <source>
        <dbReference type="Google" id="ProtNLM"/>
    </source>
</evidence>
<feature type="signal peptide" evidence="1">
    <location>
        <begin position="1"/>
        <end position="26"/>
    </location>
</feature>
<dbReference type="InterPro" id="IPR036691">
    <property type="entry name" value="Endo/exonu/phosph_ase_sf"/>
</dbReference>
<evidence type="ECO:0000256" key="1">
    <source>
        <dbReference type="SAM" id="SignalP"/>
    </source>
</evidence>